<accession>A0ABP0J7G0</accession>
<reference evidence="4 5" key="1">
    <citation type="submission" date="2024-02" db="EMBL/GenBank/DDBJ databases">
        <authorList>
            <person name="Chen Y."/>
            <person name="Shah S."/>
            <person name="Dougan E. K."/>
            <person name="Thang M."/>
            <person name="Chan C."/>
        </authorList>
    </citation>
    <scope>NUCLEOTIDE SEQUENCE [LARGE SCALE GENOMIC DNA]</scope>
</reference>
<evidence type="ECO:0000259" key="3">
    <source>
        <dbReference type="PROSITE" id="PS50222"/>
    </source>
</evidence>
<dbReference type="InterPro" id="IPR002048">
    <property type="entry name" value="EF_hand_dom"/>
</dbReference>
<dbReference type="InterPro" id="IPR011992">
    <property type="entry name" value="EF-hand-dom_pair"/>
</dbReference>
<dbReference type="PROSITE" id="PS00018">
    <property type="entry name" value="EF_HAND_1"/>
    <property type="match status" value="2"/>
</dbReference>
<evidence type="ECO:0000256" key="2">
    <source>
        <dbReference type="SAM" id="MobiDB-lite"/>
    </source>
</evidence>
<protein>
    <submittedName>
        <fullName evidence="4">CCR4-Not complex 3'-5'-exoribonuclease subunit Ccr4 (Carbon catabolite repressor protein 4) (Cytoplasmic deadenylase) (Glucose-repressible alcohol dehydrogenase transcriptional effector)</fullName>
    </submittedName>
</protein>
<dbReference type="Pfam" id="PF13202">
    <property type="entry name" value="EF-hand_5"/>
    <property type="match status" value="2"/>
</dbReference>
<dbReference type="SUPFAM" id="SSF47473">
    <property type="entry name" value="EF-hand"/>
    <property type="match status" value="1"/>
</dbReference>
<keyword evidence="1" id="KW-0106">Calcium</keyword>
<dbReference type="InterPro" id="IPR036691">
    <property type="entry name" value="Endo/exonu/phosph_ase_sf"/>
</dbReference>
<dbReference type="Gene3D" id="1.10.238.10">
    <property type="entry name" value="EF-hand"/>
    <property type="match status" value="1"/>
</dbReference>
<dbReference type="PROSITE" id="PS50222">
    <property type="entry name" value="EF_HAND_2"/>
    <property type="match status" value="2"/>
</dbReference>
<dbReference type="Gene3D" id="3.60.10.10">
    <property type="entry name" value="Endonuclease/exonuclease/phosphatase"/>
    <property type="match status" value="1"/>
</dbReference>
<dbReference type="Proteomes" id="UP001642464">
    <property type="component" value="Unassembled WGS sequence"/>
</dbReference>
<name>A0ABP0J7G0_9DINO</name>
<dbReference type="CDD" id="cd00051">
    <property type="entry name" value="EFh"/>
    <property type="match status" value="1"/>
</dbReference>
<feature type="region of interest" description="Disordered" evidence="2">
    <location>
        <begin position="412"/>
        <end position="449"/>
    </location>
</feature>
<dbReference type="Pfam" id="PF03372">
    <property type="entry name" value="Exo_endo_phos"/>
    <property type="match status" value="1"/>
</dbReference>
<keyword evidence="5" id="KW-1185">Reference proteome</keyword>
<comment type="caution">
    <text evidence="4">The sequence shown here is derived from an EMBL/GenBank/DDBJ whole genome shotgun (WGS) entry which is preliminary data.</text>
</comment>
<dbReference type="SUPFAM" id="SSF56219">
    <property type="entry name" value="DNase I-like"/>
    <property type="match status" value="1"/>
</dbReference>
<evidence type="ECO:0000256" key="1">
    <source>
        <dbReference type="ARBA" id="ARBA00022837"/>
    </source>
</evidence>
<gene>
    <name evidence="4" type="ORF">SCF082_LOCUS10603</name>
</gene>
<evidence type="ECO:0000313" key="4">
    <source>
        <dbReference type="EMBL" id="CAK9010279.1"/>
    </source>
</evidence>
<proteinExistence type="predicted"/>
<dbReference type="SMART" id="SM00054">
    <property type="entry name" value="EFh"/>
    <property type="match status" value="2"/>
</dbReference>
<evidence type="ECO:0000313" key="5">
    <source>
        <dbReference type="Proteomes" id="UP001642464"/>
    </source>
</evidence>
<dbReference type="PANTHER" id="PTHR12121">
    <property type="entry name" value="CARBON CATABOLITE REPRESSOR PROTEIN 4"/>
    <property type="match status" value="1"/>
</dbReference>
<dbReference type="EMBL" id="CAXAMM010006224">
    <property type="protein sequence ID" value="CAK9010279.1"/>
    <property type="molecule type" value="Genomic_DNA"/>
</dbReference>
<feature type="domain" description="EF-hand" evidence="3">
    <location>
        <begin position="484"/>
        <end position="512"/>
    </location>
</feature>
<dbReference type="InterPro" id="IPR018247">
    <property type="entry name" value="EF_Hand_1_Ca_BS"/>
</dbReference>
<organism evidence="4 5">
    <name type="scientific">Durusdinium trenchii</name>
    <dbReference type="NCBI Taxonomy" id="1381693"/>
    <lineage>
        <taxon>Eukaryota</taxon>
        <taxon>Sar</taxon>
        <taxon>Alveolata</taxon>
        <taxon>Dinophyceae</taxon>
        <taxon>Suessiales</taxon>
        <taxon>Symbiodiniaceae</taxon>
        <taxon>Durusdinium</taxon>
    </lineage>
</organism>
<dbReference type="InterPro" id="IPR050410">
    <property type="entry name" value="CCR4/nocturin_mRNA_transcr"/>
</dbReference>
<sequence>MGFCTALGLAGAGALSQDQLFNRYPQPLVSQLVERAMAQQKALSFRVGHFNILGKKMAGTKWFHYARDFLPASFASNHWDWSRAGHFPRSLLWSREEGQSRFYRLEVLLKEIRSLSADVLCLVELDCFEEFQQILGADGYDAVFQPRPGKHDGCGIFWRREVFESVGPCRALIYALPANDRIAVAQLLVHRLSRDALLVLSSHLHWDQALGYQASEAQELVGLIEDMSVEHEASSGSRPAVVVCSDLNSLPGSEAYRILTRSLKDAGSADSQSYVEGAFTTLKPDVYYFAPPRGQYDAQDQWHWQEGRHEVIDYIFYSPDLGLLKPITIPHMKKEDASEPPAKRQKGEKGLYGYWSGGWRFPASPVPQLEEHLMDPYWRPPRRSGELQLGIPNRLHGSDHLPVVCESHRRRKFRRAEPNKPDRLGSALENGAAGGKAAAPPGTELGSGEEEYKRDFAEFDINKDNQIDFQEFRIHLRGELDEIHLRRMLTDMDKDQSGTISMDEYISYALAM</sequence>
<feature type="domain" description="EF-hand" evidence="3">
    <location>
        <begin position="447"/>
        <end position="482"/>
    </location>
</feature>
<dbReference type="PANTHER" id="PTHR12121:SF36">
    <property type="entry name" value="ENDONUCLEASE_EXONUCLEASE_PHOSPHATASE DOMAIN-CONTAINING PROTEIN"/>
    <property type="match status" value="1"/>
</dbReference>
<dbReference type="InterPro" id="IPR005135">
    <property type="entry name" value="Endo/exonuclease/phosphatase"/>
</dbReference>